<evidence type="ECO:0000256" key="1">
    <source>
        <dbReference type="ARBA" id="ARBA00000553"/>
    </source>
</evidence>
<dbReference type="SUPFAM" id="SSF64438">
    <property type="entry name" value="CNF1/YfiH-like putative cysteine hydrolases"/>
    <property type="match status" value="1"/>
</dbReference>
<evidence type="ECO:0000256" key="5">
    <source>
        <dbReference type="ARBA" id="ARBA00022801"/>
    </source>
</evidence>
<evidence type="ECO:0000256" key="8">
    <source>
        <dbReference type="ARBA" id="ARBA00048968"/>
    </source>
</evidence>
<dbReference type="PANTHER" id="PTHR30616">
    <property type="entry name" value="UNCHARACTERIZED PROTEIN YFIH"/>
    <property type="match status" value="1"/>
</dbReference>
<name>A0A397Q0W5_9HYPH</name>
<evidence type="ECO:0000313" key="11">
    <source>
        <dbReference type="EMBL" id="RIA55150.1"/>
    </source>
</evidence>
<organism evidence="11 12">
    <name type="scientific">Dichotomicrobium thermohalophilum</name>
    <dbReference type="NCBI Taxonomy" id="933063"/>
    <lineage>
        <taxon>Bacteria</taxon>
        <taxon>Pseudomonadati</taxon>
        <taxon>Pseudomonadota</taxon>
        <taxon>Alphaproteobacteria</taxon>
        <taxon>Hyphomicrobiales</taxon>
        <taxon>Hyphomicrobiaceae</taxon>
        <taxon>Dichotomicrobium</taxon>
    </lineage>
</organism>
<evidence type="ECO:0000256" key="3">
    <source>
        <dbReference type="ARBA" id="ARBA00022679"/>
    </source>
</evidence>
<protein>
    <recommendedName>
        <fullName evidence="10">Purine nucleoside phosphorylase</fullName>
    </recommendedName>
</protein>
<keyword evidence="5" id="KW-0378">Hydrolase</keyword>
<evidence type="ECO:0000256" key="6">
    <source>
        <dbReference type="ARBA" id="ARBA00022833"/>
    </source>
</evidence>
<dbReference type="NCBIfam" id="TIGR00726">
    <property type="entry name" value="peptidoglycan editing factor PgeF"/>
    <property type="match status" value="1"/>
</dbReference>
<gene>
    <name evidence="11" type="ORF">BXY53_0203</name>
</gene>
<dbReference type="OrthoDB" id="4279at2"/>
<sequence length="254" mass="27124">MIEADLLKALPGIRHGFFTREGGVSSGIYASRNCGLGSGDARTAVLENRARTAADLGVEPERLITPRQAHTPTVAVTREPWPADKPPEADAIVTREPGLAVGVLAADCAPVLFADAEASVVGAAHAGWRGALGGVLEATIREMEALGARREHIHAAIGPTISAEVYEVGEDFKASFLTQAPDNEALFHIPSGGARPHFDLPAYARARLKAVGLRHVTDLALCTFQNESLFFSYRRAQARQQPDYGRQISAILVL</sequence>
<dbReference type="InterPro" id="IPR011324">
    <property type="entry name" value="Cytotoxic_necrot_fac-like_cat"/>
</dbReference>
<dbReference type="GO" id="GO:0017061">
    <property type="term" value="F:S-methyl-5-thioadenosine phosphorylase activity"/>
    <property type="evidence" value="ECO:0007669"/>
    <property type="project" value="UniProtKB-EC"/>
</dbReference>
<keyword evidence="12" id="KW-1185">Reference proteome</keyword>
<dbReference type="EMBL" id="QXDF01000001">
    <property type="protein sequence ID" value="RIA55150.1"/>
    <property type="molecule type" value="Genomic_DNA"/>
</dbReference>
<proteinExistence type="inferred from homology"/>
<dbReference type="RefSeq" id="WP_119060095.1">
    <property type="nucleotide sequence ID" value="NZ_QXDF01000001.1"/>
</dbReference>
<evidence type="ECO:0000256" key="9">
    <source>
        <dbReference type="ARBA" id="ARBA00049893"/>
    </source>
</evidence>
<comment type="catalytic activity">
    <reaction evidence="7">
        <text>adenosine + H2O + H(+) = inosine + NH4(+)</text>
        <dbReference type="Rhea" id="RHEA:24408"/>
        <dbReference type="ChEBI" id="CHEBI:15377"/>
        <dbReference type="ChEBI" id="CHEBI:15378"/>
        <dbReference type="ChEBI" id="CHEBI:16335"/>
        <dbReference type="ChEBI" id="CHEBI:17596"/>
        <dbReference type="ChEBI" id="CHEBI:28938"/>
        <dbReference type="EC" id="3.5.4.4"/>
    </reaction>
    <physiologicalReaction direction="left-to-right" evidence="7">
        <dbReference type="Rhea" id="RHEA:24409"/>
    </physiologicalReaction>
</comment>
<comment type="catalytic activity">
    <reaction evidence="1">
        <text>inosine + phosphate = alpha-D-ribose 1-phosphate + hypoxanthine</text>
        <dbReference type="Rhea" id="RHEA:27646"/>
        <dbReference type="ChEBI" id="CHEBI:17368"/>
        <dbReference type="ChEBI" id="CHEBI:17596"/>
        <dbReference type="ChEBI" id="CHEBI:43474"/>
        <dbReference type="ChEBI" id="CHEBI:57720"/>
        <dbReference type="EC" id="2.4.2.1"/>
    </reaction>
    <physiologicalReaction direction="left-to-right" evidence="1">
        <dbReference type="Rhea" id="RHEA:27647"/>
    </physiologicalReaction>
</comment>
<dbReference type="InterPro" id="IPR038371">
    <property type="entry name" value="Cu_polyphenol_OxRdtase_sf"/>
</dbReference>
<accession>A0A397Q0W5</accession>
<comment type="catalytic activity">
    <reaction evidence="9">
        <text>S-methyl-5'-thioadenosine + phosphate = 5-(methylsulfanyl)-alpha-D-ribose 1-phosphate + adenine</text>
        <dbReference type="Rhea" id="RHEA:11852"/>
        <dbReference type="ChEBI" id="CHEBI:16708"/>
        <dbReference type="ChEBI" id="CHEBI:17509"/>
        <dbReference type="ChEBI" id="CHEBI:43474"/>
        <dbReference type="ChEBI" id="CHEBI:58533"/>
        <dbReference type="EC" id="2.4.2.28"/>
    </reaction>
    <physiologicalReaction direction="left-to-right" evidence="9">
        <dbReference type="Rhea" id="RHEA:11853"/>
    </physiologicalReaction>
</comment>
<comment type="similarity">
    <text evidence="2 10">Belongs to the purine nucleoside phosphorylase YfiH/LACC1 family.</text>
</comment>
<evidence type="ECO:0000256" key="7">
    <source>
        <dbReference type="ARBA" id="ARBA00047989"/>
    </source>
</evidence>
<dbReference type="CDD" id="cd16833">
    <property type="entry name" value="YfiH"/>
    <property type="match status" value="1"/>
</dbReference>
<keyword evidence="3" id="KW-0808">Transferase</keyword>
<dbReference type="AlphaFoldDB" id="A0A397Q0W5"/>
<reference evidence="11 12" key="1">
    <citation type="submission" date="2018-08" db="EMBL/GenBank/DDBJ databases">
        <title>Genomic Encyclopedia of Archaeal and Bacterial Type Strains, Phase II (KMG-II): from individual species to whole genera.</title>
        <authorList>
            <person name="Goeker M."/>
        </authorList>
    </citation>
    <scope>NUCLEOTIDE SEQUENCE [LARGE SCALE GENOMIC DNA]</scope>
    <source>
        <strain evidence="11 12">DSM 5002</strain>
    </source>
</reference>
<dbReference type="Pfam" id="PF02578">
    <property type="entry name" value="Cu-oxidase_4"/>
    <property type="match status" value="1"/>
</dbReference>
<evidence type="ECO:0000256" key="2">
    <source>
        <dbReference type="ARBA" id="ARBA00007353"/>
    </source>
</evidence>
<comment type="catalytic activity">
    <reaction evidence="8">
        <text>adenosine + phosphate = alpha-D-ribose 1-phosphate + adenine</text>
        <dbReference type="Rhea" id="RHEA:27642"/>
        <dbReference type="ChEBI" id="CHEBI:16335"/>
        <dbReference type="ChEBI" id="CHEBI:16708"/>
        <dbReference type="ChEBI" id="CHEBI:43474"/>
        <dbReference type="ChEBI" id="CHEBI:57720"/>
        <dbReference type="EC" id="2.4.2.1"/>
    </reaction>
    <physiologicalReaction direction="left-to-right" evidence="8">
        <dbReference type="Rhea" id="RHEA:27643"/>
    </physiologicalReaction>
</comment>
<dbReference type="GO" id="GO:0005507">
    <property type="term" value="F:copper ion binding"/>
    <property type="evidence" value="ECO:0007669"/>
    <property type="project" value="TreeGrafter"/>
</dbReference>
<dbReference type="Proteomes" id="UP000266273">
    <property type="component" value="Unassembled WGS sequence"/>
</dbReference>
<comment type="caution">
    <text evidence="11">The sequence shown here is derived from an EMBL/GenBank/DDBJ whole genome shotgun (WGS) entry which is preliminary data.</text>
</comment>
<evidence type="ECO:0000313" key="12">
    <source>
        <dbReference type="Proteomes" id="UP000266273"/>
    </source>
</evidence>
<dbReference type="InterPro" id="IPR003730">
    <property type="entry name" value="Cu_polyphenol_OxRdtase"/>
</dbReference>
<keyword evidence="4" id="KW-0479">Metal-binding</keyword>
<dbReference type="PANTHER" id="PTHR30616:SF2">
    <property type="entry name" value="PURINE NUCLEOSIDE PHOSPHORYLASE LACC1"/>
    <property type="match status" value="1"/>
</dbReference>
<keyword evidence="6" id="KW-0862">Zinc</keyword>
<dbReference type="Gene3D" id="3.60.140.10">
    <property type="entry name" value="CNF1/YfiH-like putative cysteine hydrolases"/>
    <property type="match status" value="1"/>
</dbReference>
<evidence type="ECO:0000256" key="4">
    <source>
        <dbReference type="ARBA" id="ARBA00022723"/>
    </source>
</evidence>
<evidence type="ECO:0000256" key="10">
    <source>
        <dbReference type="RuleBase" id="RU361274"/>
    </source>
</evidence>
<dbReference type="GO" id="GO:0016787">
    <property type="term" value="F:hydrolase activity"/>
    <property type="evidence" value="ECO:0007669"/>
    <property type="project" value="UniProtKB-KW"/>
</dbReference>